<evidence type="ECO:0000313" key="6">
    <source>
        <dbReference type="EMBL" id="KDB23500.1"/>
    </source>
</evidence>
<feature type="binding site" evidence="3">
    <location>
        <position position="44"/>
    </location>
    <ligand>
        <name>ATP</name>
        <dbReference type="ChEBI" id="CHEBI:30616"/>
    </ligand>
</feature>
<dbReference type="SUPFAM" id="SSF56112">
    <property type="entry name" value="Protein kinase-like (PK-like)"/>
    <property type="match status" value="1"/>
</dbReference>
<keyword evidence="7" id="KW-1185">Reference proteome</keyword>
<dbReference type="Gene3D" id="1.10.510.10">
    <property type="entry name" value="Transferase(Phosphotransferase) domain 1"/>
    <property type="match status" value="1"/>
</dbReference>
<keyword evidence="4 6" id="KW-0723">Serine/threonine-protein kinase</keyword>
<accession>A0A059J6M9</accession>
<evidence type="ECO:0000313" key="7">
    <source>
        <dbReference type="Proteomes" id="UP000024533"/>
    </source>
</evidence>
<evidence type="ECO:0000256" key="3">
    <source>
        <dbReference type="PROSITE-ProRule" id="PRU10141"/>
    </source>
</evidence>
<dbReference type="Pfam" id="PF00069">
    <property type="entry name" value="Pkinase"/>
    <property type="match status" value="1"/>
</dbReference>
<feature type="domain" description="Protein kinase" evidence="5">
    <location>
        <begin position="15"/>
        <end position="275"/>
    </location>
</feature>
<keyword evidence="2 3" id="KW-0067">ATP-binding</keyword>
<organism evidence="6 7">
    <name type="scientific">Trichophyton interdigitale (strain MR816)</name>
    <dbReference type="NCBI Taxonomy" id="1215338"/>
    <lineage>
        <taxon>Eukaryota</taxon>
        <taxon>Fungi</taxon>
        <taxon>Dikarya</taxon>
        <taxon>Ascomycota</taxon>
        <taxon>Pezizomycotina</taxon>
        <taxon>Eurotiomycetes</taxon>
        <taxon>Eurotiomycetidae</taxon>
        <taxon>Onygenales</taxon>
        <taxon>Arthrodermataceae</taxon>
        <taxon>Trichophyton</taxon>
    </lineage>
</organism>
<dbReference type="SMART" id="SM00220">
    <property type="entry name" value="S_TKc"/>
    <property type="match status" value="1"/>
</dbReference>
<keyword evidence="1 3" id="KW-0547">Nucleotide-binding</keyword>
<dbReference type="GO" id="GO:0005524">
    <property type="term" value="F:ATP binding"/>
    <property type="evidence" value="ECO:0007669"/>
    <property type="project" value="UniProtKB-UniRule"/>
</dbReference>
<proteinExistence type="inferred from homology"/>
<gene>
    <name evidence="6" type="ORF">H109_04628</name>
</gene>
<keyword evidence="6" id="KW-0808">Transferase</keyword>
<dbReference type="OMA" id="CLIMAYH"/>
<evidence type="ECO:0000256" key="2">
    <source>
        <dbReference type="ARBA" id="ARBA00022840"/>
    </source>
</evidence>
<comment type="caution">
    <text evidence="6">The sequence shown here is derived from an EMBL/GenBank/DDBJ whole genome shotgun (WGS) entry which is preliminary data.</text>
</comment>
<protein>
    <submittedName>
        <fullName evidence="6">Serine/threonine protein kinase</fullName>
    </submittedName>
</protein>
<dbReference type="HOGENOM" id="CLU_088335_0_0_1"/>
<name>A0A059J6M9_TRIIM</name>
<dbReference type="AlphaFoldDB" id="A0A059J6M9"/>
<dbReference type="STRING" id="1215338.A0A059J6M9"/>
<dbReference type="Proteomes" id="UP000024533">
    <property type="component" value="Unassembled WGS sequence"/>
</dbReference>
<dbReference type="EMBL" id="AOKY01000303">
    <property type="protein sequence ID" value="KDB23500.1"/>
    <property type="molecule type" value="Genomic_DNA"/>
</dbReference>
<evidence type="ECO:0000256" key="1">
    <source>
        <dbReference type="ARBA" id="ARBA00022741"/>
    </source>
</evidence>
<evidence type="ECO:0000256" key="4">
    <source>
        <dbReference type="RuleBase" id="RU000304"/>
    </source>
</evidence>
<dbReference type="GO" id="GO:0004674">
    <property type="term" value="F:protein serine/threonine kinase activity"/>
    <property type="evidence" value="ECO:0007669"/>
    <property type="project" value="UniProtKB-KW"/>
</dbReference>
<dbReference type="InterPro" id="IPR008271">
    <property type="entry name" value="Ser/Thr_kinase_AS"/>
</dbReference>
<dbReference type="InterPro" id="IPR000719">
    <property type="entry name" value="Prot_kinase_dom"/>
</dbReference>
<dbReference type="PROSITE" id="PS00108">
    <property type="entry name" value="PROTEIN_KINASE_ST"/>
    <property type="match status" value="1"/>
</dbReference>
<keyword evidence="6" id="KW-0418">Kinase</keyword>
<comment type="similarity">
    <text evidence="4">Belongs to the protein kinase superfamily.</text>
</comment>
<dbReference type="PROSITE" id="PS50011">
    <property type="entry name" value="PROTEIN_KINASE_DOM"/>
    <property type="match status" value="1"/>
</dbReference>
<dbReference type="InterPro" id="IPR017441">
    <property type="entry name" value="Protein_kinase_ATP_BS"/>
</dbReference>
<dbReference type="PANTHER" id="PTHR24347">
    <property type="entry name" value="SERINE/THREONINE-PROTEIN KINASE"/>
    <property type="match status" value="1"/>
</dbReference>
<dbReference type="PROSITE" id="PS00107">
    <property type="entry name" value="PROTEIN_KINASE_ATP"/>
    <property type="match status" value="1"/>
</dbReference>
<evidence type="ECO:0000259" key="5">
    <source>
        <dbReference type="PROSITE" id="PS50011"/>
    </source>
</evidence>
<dbReference type="InterPro" id="IPR011009">
    <property type="entry name" value="Kinase-like_dom_sf"/>
</dbReference>
<dbReference type="OrthoDB" id="10252171at2759"/>
<reference evidence="6 7" key="1">
    <citation type="submission" date="2014-02" db="EMBL/GenBank/DDBJ databases">
        <title>The Genome Sequence of Trichophyton interdigitale MR816.</title>
        <authorList>
            <consortium name="The Broad Institute Genomics Platform"/>
            <person name="Cuomo C.A."/>
            <person name="White T.C."/>
            <person name="Graser Y."/>
            <person name="Martinez-Rossi N."/>
            <person name="Heitman J."/>
            <person name="Young S.K."/>
            <person name="Zeng Q."/>
            <person name="Gargeya S."/>
            <person name="Abouelleil A."/>
            <person name="Alvarado L."/>
            <person name="Chapman S.B."/>
            <person name="Gainer-Dewar J."/>
            <person name="Goldberg J."/>
            <person name="Griggs A."/>
            <person name="Gujja S."/>
            <person name="Hansen M."/>
            <person name="Howarth C."/>
            <person name="Imamovic A."/>
            <person name="Larimer J."/>
            <person name="Martinez D."/>
            <person name="Murphy C."/>
            <person name="Pearson M.D."/>
            <person name="Persinoti G."/>
            <person name="Poon T."/>
            <person name="Priest M."/>
            <person name="Roberts A.D."/>
            <person name="Saif S."/>
            <person name="Shea T.D."/>
            <person name="Sykes S.N."/>
            <person name="Wortman J."/>
            <person name="Nusbaum C."/>
            <person name="Birren B."/>
        </authorList>
    </citation>
    <scope>NUCLEOTIDE SEQUENCE [LARGE SCALE GENOMIC DNA]</scope>
    <source>
        <strain evidence="6 7">MR816</strain>
    </source>
</reference>
<sequence>MDPTKDTSPEFQRKFKWIKKLGNGSFGAVYLFERRRTGEKFACKVAVDPGAQEALMREVAILKRLYHPNIIEYVTSHFYLHQRPNCLIMAYHPLGSLENYNFSTREALVIVHQCLRALRYLEEMALFHRDIKEDNILLKSISPLHVCLADFGLAVTSREGATHGGQLTHVAVEVYLGRRYSYIADIWSLGVTALALLRRFPKSEARCFFGGRDRAQEAKYYEKLLSEASSLHGYFGELVKHMLCTPDVRWTAVECLRYLGEGPDTGPSRLAHGWC</sequence>